<sequence>MGHTPLVSLISVNYNSLPDTILMLESVKKLSYPAVEMIVVDNASKQSPGPELTSRFPWIKFIRSEQNLGFAGGNNIGIKASKGDYIFLVNNDTIMFPDFLEPIVAFMESHPDAGMASPKVLYPDGKTLQYTGAIKISPYTGRGRRLGLLEQDQGQYDKNYKTDLGHGAALIVPRKIIDLVGLMPELYFLYYEEHDWCEMVKRAGFSMYYIGDSKILHTESVSTGNDSPLKVYYLTRNRLIFMRRNFSGLPLLSGMLFFFTFSVPWNILKYTAKGKMNLLKAFLRGVGWNLTHLRVALSVCL</sequence>
<dbReference type="Pfam" id="PF00535">
    <property type="entry name" value="Glycos_transf_2"/>
    <property type="match status" value="1"/>
</dbReference>
<dbReference type="InterPro" id="IPR029044">
    <property type="entry name" value="Nucleotide-diphossugar_trans"/>
</dbReference>
<evidence type="ECO:0000313" key="7">
    <source>
        <dbReference type="Proteomes" id="UP000184212"/>
    </source>
</evidence>
<gene>
    <name evidence="6" type="ORF">SAMN04488109_5439</name>
</gene>
<dbReference type="InterPro" id="IPR001173">
    <property type="entry name" value="Glyco_trans_2-like"/>
</dbReference>
<keyword evidence="4" id="KW-1133">Transmembrane helix</keyword>
<feature type="domain" description="Glycosyltransferase 2-like" evidence="5">
    <location>
        <begin position="8"/>
        <end position="145"/>
    </location>
</feature>
<dbReference type="PANTHER" id="PTHR43179">
    <property type="entry name" value="RHAMNOSYLTRANSFERASE WBBL"/>
    <property type="match status" value="1"/>
</dbReference>
<evidence type="ECO:0000256" key="4">
    <source>
        <dbReference type="SAM" id="Phobius"/>
    </source>
</evidence>
<accession>A0A1M5VV95</accession>
<dbReference type="SUPFAM" id="SSF53448">
    <property type="entry name" value="Nucleotide-diphospho-sugar transferases"/>
    <property type="match status" value="1"/>
</dbReference>
<dbReference type="CDD" id="cd04186">
    <property type="entry name" value="GT_2_like_c"/>
    <property type="match status" value="1"/>
</dbReference>
<dbReference type="PANTHER" id="PTHR43179:SF12">
    <property type="entry name" value="GALACTOFURANOSYLTRANSFERASE GLFT2"/>
    <property type="match status" value="1"/>
</dbReference>
<dbReference type="Proteomes" id="UP000184212">
    <property type="component" value="Unassembled WGS sequence"/>
</dbReference>
<dbReference type="Gene3D" id="3.90.550.10">
    <property type="entry name" value="Spore Coat Polysaccharide Biosynthesis Protein SpsA, Chain A"/>
    <property type="match status" value="1"/>
</dbReference>
<evidence type="ECO:0000256" key="2">
    <source>
        <dbReference type="ARBA" id="ARBA00022676"/>
    </source>
</evidence>
<dbReference type="GO" id="GO:0016757">
    <property type="term" value="F:glycosyltransferase activity"/>
    <property type="evidence" value="ECO:0007669"/>
    <property type="project" value="UniProtKB-KW"/>
</dbReference>
<comment type="similarity">
    <text evidence="1">Belongs to the glycosyltransferase 2 family.</text>
</comment>
<evidence type="ECO:0000313" key="6">
    <source>
        <dbReference type="EMBL" id="SHH79118.1"/>
    </source>
</evidence>
<dbReference type="AlphaFoldDB" id="A0A1M5VV95"/>
<protein>
    <recommendedName>
        <fullName evidence="5">Glycosyltransferase 2-like domain-containing protein</fullName>
    </recommendedName>
</protein>
<evidence type="ECO:0000256" key="3">
    <source>
        <dbReference type="ARBA" id="ARBA00022679"/>
    </source>
</evidence>
<name>A0A1M5VV95_9BACT</name>
<keyword evidence="7" id="KW-1185">Reference proteome</keyword>
<keyword evidence="4" id="KW-0472">Membrane</keyword>
<organism evidence="6 7">
    <name type="scientific">Chryseolinea serpens</name>
    <dbReference type="NCBI Taxonomy" id="947013"/>
    <lineage>
        <taxon>Bacteria</taxon>
        <taxon>Pseudomonadati</taxon>
        <taxon>Bacteroidota</taxon>
        <taxon>Cytophagia</taxon>
        <taxon>Cytophagales</taxon>
        <taxon>Fulvivirgaceae</taxon>
        <taxon>Chryseolinea</taxon>
    </lineage>
</organism>
<dbReference type="STRING" id="947013.SAMN04488109_5439"/>
<dbReference type="EMBL" id="FQWQ01000004">
    <property type="protein sequence ID" value="SHH79118.1"/>
    <property type="molecule type" value="Genomic_DNA"/>
</dbReference>
<evidence type="ECO:0000256" key="1">
    <source>
        <dbReference type="ARBA" id="ARBA00006739"/>
    </source>
</evidence>
<dbReference type="RefSeq" id="WP_073140888.1">
    <property type="nucleotide sequence ID" value="NZ_FQWQ01000004.1"/>
</dbReference>
<proteinExistence type="inferred from homology"/>
<keyword evidence="2" id="KW-0328">Glycosyltransferase</keyword>
<reference evidence="6 7" key="1">
    <citation type="submission" date="2016-11" db="EMBL/GenBank/DDBJ databases">
        <authorList>
            <person name="Jaros S."/>
            <person name="Januszkiewicz K."/>
            <person name="Wedrychowicz H."/>
        </authorList>
    </citation>
    <scope>NUCLEOTIDE SEQUENCE [LARGE SCALE GENOMIC DNA]</scope>
    <source>
        <strain evidence="6 7">DSM 24574</strain>
    </source>
</reference>
<feature type="transmembrane region" description="Helical" evidence="4">
    <location>
        <begin position="246"/>
        <end position="268"/>
    </location>
</feature>
<dbReference type="OrthoDB" id="9771846at2"/>
<keyword evidence="3" id="KW-0808">Transferase</keyword>
<evidence type="ECO:0000259" key="5">
    <source>
        <dbReference type="Pfam" id="PF00535"/>
    </source>
</evidence>
<keyword evidence="4" id="KW-0812">Transmembrane</keyword>